<evidence type="ECO:0000313" key="2">
    <source>
        <dbReference type="Proteomes" id="UP000235584"/>
    </source>
</evidence>
<dbReference type="RefSeq" id="WP_102244778.1">
    <property type="nucleotide sequence ID" value="NZ_CP025704.1"/>
</dbReference>
<sequence length="127" mass="14143">MKTLLLSSLLLLSAASYAQSTEQKNFHCEARYLFGQKQSAELSGSITSNTSLADVAYSIDNQPEFNAGLLTIDKNAVRKFPFYQKFNVEDGAYALYMPDKMDSAFHFTAIIESGKTSEKLECFVESN</sequence>
<gene>
    <name evidence="1" type="ORF">C0V70_15500</name>
</gene>
<evidence type="ECO:0000313" key="1">
    <source>
        <dbReference type="EMBL" id="AUN99487.1"/>
    </source>
</evidence>
<accession>A0A2K9NVF6</accession>
<dbReference type="AlphaFoldDB" id="A0A2K9NVF6"/>
<reference evidence="1 2" key="1">
    <citation type="submission" date="2018-01" db="EMBL/GenBank/DDBJ databases">
        <title>Complete genome sequence of Bacteriovorax stolpii DSM12778.</title>
        <authorList>
            <person name="Tang B."/>
            <person name="Chang J."/>
        </authorList>
    </citation>
    <scope>NUCLEOTIDE SEQUENCE [LARGE SCALE GENOMIC DNA]</scope>
    <source>
        <strain evidence="1 2">DSM 12778</strain>
    </source>
</reference>
<protein>
    <submittedName>
        <fullName evidence="1">Uncharacterized protein</fullName>
    </submittedName>
</protein>
<organism evidence="1 2">
    <name type="scientific">Bacteriovorax stolpii</name>
    <name type="common">Bdellovibrio stolpii</name>
    <dbReference type="NCBI Taxonomy" id="960"/>
    <lineage>
        <taxon>Bacteria</taxon>
        <taxon>Pseudomonadati</taxon>
        <taxon>Bdellovibrionota</taxon>
        <taxon>Bacteriovoracia</taxon>
        <taxon>Bacteriovoracales</taxon>
        <taxon>Bacteriovoracaceae</taxon>
        <taxon>Bacteriovorax</taxon>
    </lineage>
</organism>
<name>A0A2K9NVF6_BACTC</name>
<keyword evidence="2" id="KW-1185">Reference proteome</keyword>
<dbReference type="Proteomes" id="UP000235584">
    <property type="component" value="Chromosome"/>
</dbReference>
<proteinExistence type="predicted"/>
<dbReference type="KEGG" id="bsto:C0V70_15500"/>
<dbReference type="EMBL" id="CP025704">
    <property type="protein sequence ID" value="AUN99487.1"/>
    <property type="molecule type" value="Genomic_DNA"/>
</dbReference>